<dbReference type="InterPro" id="IPR055065">
    <property type="entry name" value="OB_MCM10"/>
</dbReference>
<dbReference type="OMA" id="IGFCKAV"/>
<evidence type="ECO:0000313" key="13">
    <source>
        <dbReference type="Proteomes" id="UP000011761"/>
    </source>
</evidence>
<feature type="compositionally biased region" description="Basic and acidic residues" evidence="9">
    <location>
        <begin position="267"/>
        <end position="280"/>
    </location>
</feature>
<feature type="compositionally biased region" description="Polar residues" evidence="9">
    <location>
        <begin position="209"/>
        <end position="218"/>
    </location>
</feature>
<evidence type="ECO:0000256" key="4">
    <source>
        <dbReference type="ARBA" id="ARBA00022723"/>
    </source>
</evidence>
<keyword evidence="3" id="KW-0235">DNA replication</keyword>
<dbReference type="InterPro" id="IPR015408">
    <property type="entry name" value="Znf_Mcm10/DnaG"/>
</dbReference>
<dbReference type="InterPro" id="IPR012340">
    <property type="entry name" value="NA-bd_OB-fold"/>
</dbReference>
<evidence type="ECO:0000259" key="11">
    <source>
        <dbReference type="Pfam" id="PF22379"/>
    </source>
</evidence>
<evidence type="ECO:0000256" key="6">
    <source>
        <dbReference type="ARBA" id="ARBA00022833"/>
    </source>
</evidence>
<proteinExistence type="inferred from homology"/>
<dbReference type="PANTHER" id="PTHR13454">
    <property type="entry name" value="PROTEIN MCM10 HOMOLOG"/>
    <property type="match status" value="1"/>
</dbReference>
<keyword evidence="4" id="KW-0479">Metal-binding</keyword>
<dbReference type="AlphaFoldDB" id="M2M9K9"/>
<feature type="compositionally biased region" description="Basic and acidic residues" evidence="9">
    <location>
        <begin position="742"/>
        <end position="753"/>
    </location>
</feature>
<feature type="domain" description="MCM10 OB-fold" evidence="11">
    <location>
        <begin position="312"/>
        <end position="451"/>
    </location>
</feature>
<reference evidence="12 13" key="1">
    <citation type="journal article" date="2012" name="PLoS Pathog.">
        <title>Diverse lifestyles and strategies of plant pathogenesis encoded in the genomes of eighteen Dothideomycetes fungi.</title>
        <authorList>
            <person name="Ohm R.A."/>
            <person name="Feau N."/>
            <person name="Henrissat B."/>
            <person name="Schoch C.L."/>
            <person name="Horwitz B.A."/>
            <person name="Barry K.W."/>
            <person name="Condon B.J."/>
            <person name="Copeland A.C."/>
            <person name="Dhillon B."/>
            <person name="Glaser F."/>
            <person name="Hesse C.N."/>
            <person name="Kosti I."/>
            <person name="LaButti K."/>
            <person name="Lindquist E.A."/>
            <person name="Lucas S."/>
            <person name="Salamov A.A."/>
            <person name="Bradshaw R.E."/>
            <person name="Ciuffetti L."/>
            <person name="Hamelin R.C."/>
            <person name="Kema G.H.J."/>
            <person name="Lawrence C."/>
            <person name="Scott J.A."/>
            <person name="Spatafora J.W."/>
            <person name="Turgeon B.G."/>
            <person name="de Wit P.J.G.M."/>
            <person name="Zhong S."/>
            <person name="Goodwin S.B."/>
            <person name="Grigoriev I.V."/>
        </authorList>
    </citation>
    <scope>NUCLEOTIDE SEQUENCE [LARGE SCALE GENOMIC DNA]</scope>
    <source>
        <strain evidence="12 13">UAMH 10762</strain>
    </source>
</reference>
<evidence type="ECO:0000256" key="1">
    <source>
        <dbReference type="ARBA" id="ARBA00004123"/>
    </source>
</evidence>
<protein>
    <submittedName>
        <fullName evidence="12">Uncharacterized protein</fullName>
    </submittedName>
</protein>
<evidence type="ECO:0000313" key="12">
    <source>
        <dbReference type="EMBL" id="EMC93101.1"/>
    </source>
</evidence>
<evidence type="ECO:0000256" key="3">
    <source>
        <dbReference type="ARBA" id="ARBA00022705"/>
    </source>
</evidence>
<keyword evidence="5" id="KW-0863">Zinc-finger</keyword>
<dbReference type="Proteomes" id="UP000011761">
    <property type="component" value="Unassembled WGS sequence"/>
</dbReference>
<dbReference type="Pfam" id="PF22379">
    <property type="entry name" value="OB_MCM10"/>
    <property type="match status" value="1"/>
</dbReference>
<sequence>MVVVRESPRAKVSPDKAAALWPPKSPFQALLSSPNGRKKWQDHTGTGVERSPSPSPVKRPLSSAGMVQALSGDSNVDMADREDLDEEEHNAMLELEKVKLELRLNKIRKQKQKKLAEVDGRVNSAVRKQPNLADRPHILARGNLPRPGEQPSAEQPNVEVPTSPVRRPAAPIEQLSPARKRLGLASVPRAQNVSLKRPRDGIQSRRSDVMNTVASSDPRNAPLSFNERLRASKTEADVKDAKYARIERSRSKAFDFKPEVQTPLRSDTTRREQPATDGKRPSSARGTQSARGLGLASTTKLKQASAASYDPFSEIHLSKRHVPHVDVARAVEQNEIYMLPRLLKEVKAPDYDPPDCESDFVVFAILASKSSPFDQKQKHKTSDEGRPQEDATAPRNKFMVLKLCDLKWEIDCFLFGTAFDQFWKLTPGTLLAILNPAILPPKGNQQSGRFSLKLGSSEDCVMEIGVARDLGYCTSVKKDGEKCGEWVDKRSTEICEFHLNLFIEKQRKSRMEVNTMWRGHGGTSSKSNSRELGDGEFDRSMKYKRGMTVDRECGRLYTVNTGMGRSAASLLDAEGEAWLDQRTGSEMSRKRIAAAEKERELQKELKKLLPKSDESVGAEYMRACNHVEAAPPSDAMDENTPYFAKPSAAELGLLSNRASAVHMSPAKDRKAHFGLGALSTTTGRDAVGWGGARNAKLLQPKEISRSSPAKGQTKLNPAVRARSRDGTVSPSKKRARFMLAEKGLREPGRESGGVRELNVKGLGDDDDDDLDIV</sequence>
<dbReference type="RefSeq" id="XP_007679929.1">
    <property type="nucleotide sequence ID" value="XM_007681739.1"/>
</dbReference>
<feature type="compositionally biased region" description="Acidic residues" evidence="9">
    <location>
        <begin position="764"/>
        <end position="773"/>
    </location>
</feature>
<dbReference type="GO" id="GO:0006270">
    <property type="term" value="P:DNA replication initiation"/>
    <property type="evidence" value="ECO:0007669"/>
    <property type="project" value="InterPro"/>
</dbReference>
<feature type="region of interest" description="Disordered" evidence="9">
    <location>
        <begin position="1"/>
        <end position="62"/>
    </location>
</feature>
<dbReference type="PANTHER" id="PTHR13454:SF11">
    <property type="entry name" value="PROTEIN MCM10 HOMOLOG"/>
    <property type="match status" value="1"/>
</dbReference>
<feature type="region of interest" description="Disordered" evidence="9">
    <location>
        <begin position="699"/>
        <end position="773"/>
    </location>
</feature>
<dbReference type="HOGENOM" id="CLU_011047_0_0_1"/>
<dbReference type="GO" id="GO:0008270">
    <property type="term" value="F:zinc ion binding"/>
    <property type="evidence" value="ECO:0007669"/>
    <property type="project" value="UniProtKB-KW"/>
</dbReference>
<name>M2M9K9_BAUPA</name>
<accession>M2M9K9</accession>
<feature type="region of interest" description="Disordered" evidence="9">
    <location>
        <begin position="120"/>
        <end position="228"/>
    </location>
</feature>
<feature type="compositionally biased region" description="Basic and acidic residues" evidence="9">
    <location>
        <begin position="197"/>
        <end position="208"/>
    </location>
</feature>
<dbReference type="OrthoDB" id="202825at2759"/>
<dbReference type="GO" id="GO:0003697">
    <property type="term" value="F:single-stranded DNA binding"/>
    <property type="evidence" value="ECO:0007669"/>
    <property type="project" value="InterPro"/>
</dbReference>
<dbReference type="Gene3D" id="2.40.50.140">
    <property type="entry name" value="Nucleic acid-binding proteins"/>
    <property type="match status" value="1"/>
</dbReference>
<keyword evidence="8" id="KW-0175">Coiled coil</keyword>
<keyword evidence="7" id="KW-0539">Nucleus</keyword>
<evidence type="ECO:0000256" key="9">
    <source>
        <dbReference type="SAM" id="MobiDB-lite"/>
    </source>
</evidence>
<evidence type="ECO:0000259" key="10">
    <source>
        <dbReference type="Pfam" id="PF09329"/>
    </source>
</evidence>
<dbReference type="GO" id="GO:0003688">
    <property type="term" value="F:DNA replication origin binding"/>
    <property type="evidence" value="ECO:0007669"/>
    <property type="project" value="TreeGrafter"/>
</dbReference>
<feature type="compositionally biased region" description="Polar residues" evidence="9">
    <location>
        <begin position="284"/>
        <end position="299"/>
    </location>
</feature>
<dbReference type="InterPro" id="IPR040184">
    <property type="entry name" value="Mcm10"/>
</dbReference>
<evidence type="ECO:0000256" key="5">
    <source>
        <dbReference type="ARBA" id="ARBA00022771"/>
    </source>
</evidence>
<feature type="compositionally biased region" description="Polar residues" evidence="9">
    <location>
        <begin position="705"/>
        <end position="715"/>
    </location>
</feature>
<keyword evidence="13" id="KW-1185">Reference proteome</keyword>
<feature type="region of interest" description="Disordered" evidence="9">
    <location>
        <begin position="254"/>
        <end position="299"/>
    </location>
</feature>
<comment type="subcellular location">
    <subcellularLocation>
        <location evidence="1">Nucleus</location>
    </subcellularLocation>
</comment>
<feature type="domain" description="Zinc finger Mcm10/DnaG-type" evidence="10">
    <location>
        <begin position="465"/>
        <end position="510"/>
    </location>
</feature>
<evidence type="ECO:0000256" key="2">
    <source>
        <dbReference type="ARBA" id="ARBA00009679"/>
    </source>
</evidence>
<comment type="similarity">
    <text evidence="2">Belongs to the MCM10 family.</text>
</comment>
<gene>
    <name evidence="12" type="ORF">BAUCODRAFT_76916</name>
</gene>
<dbReference type="STRING" id="717646.M2M9K9"/>
<dbReference type="GO" id="GO:0043596">
    <property type="term" value="C:nuclear replication fork"/>
    <property type="evidence" value="ECO:0007669"/>
    <property type="project" value="TreeGrafter"/>
</dbReference>
<evidence type="ECO:0000256" key="8">
    <source>
        <dbReference type="SAM" id="Coils"/>
    </source>
</evidence>
<organism evidence="12 13">
    <name type="scientific">Baudoinia panamericana (strain UAMH 10762)</name>
    <name type="common">Angels' share fungus</name>
    <name type="synonym">Baudoinia compniacensis (strain UAMH 10762)</name>
    <dbReference type="NCBI Taxonomy" id="717646"/>
    <lineage>
        <taxon>Eukaryota</taxon>
        <taxon>Fungi</taxon>
        <taxon>Dikarya</taxon>
        <taxon>Ascomycota</taxon>
        <taxon>Pezizomycotina</taxon>
        <taxon>Dothideomycetes</taxon>
        <taxon>Dothideomycetidae</taxon>
        <taxon>Mycosphaerellales</taxon>
        <taxon>Teratosphaeriaceae</taxon>
        <taxon>Baudoinia</taxon>
    </lineage>
</organism>
<evidence type="ECO:0000256" key="7">
    <source>
        <dbReference type="ARBA" id="ARBA00023242"/>
    </source>
</evidence>
<dbReference type="eggNOG" id="KOG3056">
    <property type="taxonomic scope" value="Eukaryota"/>
</dbReference>
<dbReference type="KEGG" id="bcom:BAUCODRAFT_76916"/>
<feature type="coiled-coil region" evidence="8">
    <location>
        <begin position="81"/>
        <end position="117"/>
    </location>
</feature>
<dbReference type="GeneID" id="19117053"/>
<dbReference type="EMBL" id="KB445561">
    <property type="protein sequence ID" value="EMC93101.1"/>
    <property type="molecule type" value="Genomic_DNA"/>
</dbReference>
<dbReference type="Pfam" id="PF09329">
    <property type="entry name" value="zf-primase"/>
    <property type="match status" value="1"/>
</dbReference>
<feature type="region of interest" description="Disordered" evidence="9">
    <location>
        <begin position="517"/>
        <end position="536"/>
    </location>
</feature>
<feature type="compositionally biased region" description="Basic and acidic residues" evidence="9">
    <location>
        <begin position="1"/>
        <end position="14"/>
    </location>
</feature>
<keyword evidence="6" id="KW-0862">Zinc</keyword>